<evidence type="ECO:0000256" key="1">
    <source>
        <dbReference type="SAM" id="MobiDB-lite"/>
    </source>
</evidence>
<gene>
    <name evidence="2" type="ORF">Pfra01_000355100</name>
</gene>
<dbReference type="Proteomes" id="UP001165121">
    <property type="component" value="Unassembled WGS sequence"/>
</dbReference>
<dbReference type="EMBL" id="BSXT01000272">
    <property type="protein sequence ID" value="GMF23052.1"/>
    <property type="molecule type" value="Genomic_DNA"/>
</dbReference>
<evidence type="ECO:0000313" key="2">
    <source>
        <dbReference type="EMBL" id="GMF23052.1"/>
    </source>
</evidence>
<proteinExistence type="predicted"/>
<protein>
    <submittedName>
        <fullName evidence="2">Unnamed protein product</fullName>
    </submittedName>
</protein>
<organism evidence="2 3">
    <name type="scientific">Phytophthora fragariaefolia</name>
    <dbReference type="NCBI Taxonomy" id="1490495"/>
    <lineage>
        <taxon>Eukaryota</taxon>
        <taxon>Sar</taxon>
        <taxon>Stramenopiles</taxon>
        <taxon>Oomycota</taxon>
        <taxon>Peronosporomycetes</taxon>
        <taxon>Peronosporales</taxon>
        <taxon>Peronosporaceae</taxon>
        <taxon>Phytophthora</taxon>
    </lineage>
</organism>
<name>A0A9W6WZL8_9STRA</name>
<evidence type="ECO:0000313" key="3">
    <source>
        <dbReference type="Proteomes" id="UP001165121"/>
    </source>
</evidence>
<comment type="caution">
    <text evidence="2">The sequence shown here is derived from an EMBL/GenBank/DDBJ whole genome shotgun (WGS) entry which is preliminary data.</text>
</comment>
<dbReference type="AlphaFoldDB" id="A0A9W6WZL8"/>
<feature type="region of interest" description="Disordered" evidence="1">
    <location>
        <begin position="67"/>
        <end position="93"/>
    </location>
</feature>
<keyword evidence="3" id="KW-1185">Reference proteome</keyword>
<reference evidence="2" key="1">
    <citation type="submission" date="2023-04" db="EMBL/GenBank/DDBJ databases">
        <title>Phytophthora fragariaefolia NBRC 109709.</title>
        <authorList>
            <person name="Ichikawa N."/>
            <person name="Sato H."/>
            <person name="Tonouchi N."/>
        </authorList>
    </citation>
    <scope>NUCLEOTIDE SEQUENCE</scope>
    <source>
        <strain evidence="2">NBRC 109709</strain>
    </source>
</reference>
<sequence length="108" mass="11642">MDERLPTLSKLTEAMFSSSESQYCYPTATQAAGPTAKYFSITSPHLKKYVDVPDAIATAAQVDADEGMHATTAGAPKRRLGPPKPQKVTLKPDQPSILQPAKECNYAC</sequence>
<accession>A0A9W6WZL8</accession>